<dbReference type="InterPro" id="IPR005017">
    <property type="entry name" value="OMPP1/FadL/TodX"/>
</dbReference>
<feature type="signal peptide" evidence="8">
    <location>
        <begin position="1"/>
        <end position="20"/>
    </location>
</feature>
<keyword evidence="10" id="KW-1185">Reference proteome</keyword>
<dbReference type="PANTHER" id="PTHR35093">
    <property type="entry name" value="OUTER MEMBRANE PROTEIN NMB0088-RELATED"/>
    <property type="match status" value="1"/>
</dbReference>
<name>A0A1T5NEM7_9BACT</name>
<protein>
    <submittedName>
        <fullName evidence="9">Long-chain fatty acid transport protein</fullName>
    </submittedName>
</protein>
<evidence type="ECO:0000256" key="2">
    <source>
        <dbReference type="ARBA" id="ARBA00008163"/>
    </source>
</evidence>
<evidence type="ECO:0000256" key="8">
    <source>
        <dbReference type="SAM" id="SignalP"/>
    </source>
</evidence>
<keyword evidence="3" id="KW-1134">Transmembrane beta strand</keyword>
<dbReference type="PANTHER" id="PTHR35093:SF8">
    <property type="entry name" value="OUTER MEMBRANE PROTEIN NMB0088-RELATED"/>
    <property type="match status" value="1"/>
</dbReference>
<evidence type="ECO:0000256" key="1">
    <source>
        <dbReference type="ARBA" id="ARBA00004571"/>
    </source>
</evidence>
<dbReference type="EMBL" id="FUZZ01000001">
    <property type="protein sequence ID" value="SKC98980.1"/>
    <property type="molecule type" value="Genomic_DNA"/>
</dbReference>
<dbReference type="STRING" id="393003.SAMN05660461_1324"/>
<organism evidence="9 10">
    <name type="scientific">Chitinophaga ginsengisegetis</name>
    <dbReference type="NCBI Taxonomy" id="393003"/>
    <lineage>
        <taxon>Bacteria</taxon>
        <taxon>Pseudomonadati</taxon>
        <taxon>Bacteroidota</taxon>
        <taxon>Chitinophagia</taxon>
        <taxon>Chitinophagales</taxon>
        <taxon>Chitinophagaceae</taxon>
        <taxon>Chitinophaga</taxon>
    </lineage>
</organism>
<dbReference type="Proteomes" id="UP000190166">
    <property type="component" value="Unassembled WGS sequence"/>
</dbReference>
<evidence type="ECO:0000313" key="10">
    <source>
        <dbReference type="Proteomes" id="UP000190166"/>
    </source>
</evidence>
<feature type="chain" id="PRO_5012504734" evidence="8">
    <location>
        <begin position="21"/>
        <end position="517"/>
    </location>
</feature>
<evidence type="ECO:0000256" key="6">
    <source>
        <dbReference type="ARBA" id="ARBA00023136"/>
    </source>
</evidence>
<comment type="similarity">
    <text evidence="2">Belongs to the OmpP1/FadL family.</text>
</comment>
<accession>A0A1T5NEM7</accession>
<evidence type="ECO:0000256" key="5">
    <source>
        <dbReference type="ARBA" id="ARBA00022729"/>
    </source>
</evidence>
<gene>
    <name evidence="9" type="ORF">SAMN05660461_1324</name>
</gene>
<dbReference type="AlphaFoldDB" id="A0A1T5NEM7"/>
<dbReference type="GO" id="GO:0015483">
    <property type="term" value="F:long-chain fatty acid transporting porin activity"/>
    <property type="evidence" value="ECO:0007669"/>
    <property type="project" value="TreeGrafter"/>
</dbReference>
<proteinExistence type="inferred from homology"/>
<evidence type="ECO:0000313" key="9">
    <source>
        <dbReference type="EMBL" id="SKC98980.1"/>
    </source>
</evidence>
<dbReference type="Gene3D" id="2.40.160.60">
    <property type="entry name" value="Outer membrane protein transport protein (OMPP1/FadL/TodX)"/>
    <property type="match status" value="1"/>
</dbReference>
<evidence type="ECO:0000256" key="4">
    <source>
        <dbReference type="ARBA" id="ARBA00022692"/>
    </source>
</evidence>
<evidence type="ECO:0000256" key="3">
    <source>
        <dbReference type="ARBA" id="ARBA00022452"/>
    </source>
</evidence>
<keyword evidence="4" id="KW-0812">Transmembrane</keyword>
<keyword evidence="5 8" id="KW-0732">Signal</keyword>
<reference evidence="9 10" key="1">
    <citation type="submission" date="2017-02" db="EMBL/GenBank/DDBJ databases">
        <authorList>
            <person name="Peterson S.W."/>
        </authorList>
    </citation>
    <scope>NUCLEOTIDE SEQUENCE [LARGE SCALE GENOMIC DNA]</scope>
    <source>
        <strain evidence="9 10">DSM 18108</strain>
    </source>
</reference>
<keyword evidence="7" id="KW-0998">Cell outer membrane</keyword>
<keyword evidence="6" id="KW-0472">Membrane</keyword>
<dbReference type="RefSeq" id="WP_143313512.1">
    <property type="nucleotide sequence ID" value="NZ_FUZZ01000001.1"/>
</dbReference>
<dbReference type="GO" id="GO:0009279">
    <property type="term" value="C:cell outer membrane"/>
    <property type="evidence" value="ECO:0007669"/>
    <property type="project" value="UniProtKB-SubCell"/>
</dbReference>
<evidence type="ECO:0000256" key="7">
    <source>
        <dbReference type="ARBA" id="ARBA00023237"/>
    </source>
</evidence>
<comment type="subcellular location">
    <subcellularLocation>
        <location evidence="1">Cell outer membrane</location>
        <topology evidence="1">Multi-pass membrane protein</topology>
    </subcellularLocation>
</comment>
<sequence length="517" mass="55758">MIKRLYPLLGGLFISVTALGQSSNDALLYSPLQPHGTARTQALGGAGVGLGGDYSSAHINPAGIAIFKTGEFHISGGVGISQNTSNYLGNGQLDNKGSRSNFQLPSIGLIMATNKNSGSSTWNNITFSLGLERLANYNNEIAIAGHNTKSSYSDRFVDDIFDGSTSTQALGTDLGFSTGLLADYQPTSGNKEPMTLASPSRQIGGLTEGIQQRGTLKTEGGLNEYTFAIGGNYGDRLYIGASLNLPSINYKESLAWSEDDASSNKGNNFGYFDYYKDLKRTGLGVGGKIGILYKVTDHFRLGGTFATPTWYSLHDSYSSELHSDIEDGGGEKISSSFDQTEGYPVEYDYNYTAPLRAAAGASYFFGNLQEPQSTQGFITADYEFVNTPSGKFRMSDDRAGEKNLNDNISAVYKSTSNIRVGAEVKFMAIYAVRAGFASYGNPYSDDKYNAGVNASRKVYSGGIGFRNKGLYADATYSYTQGKDRYQPYTVYDAQLSPAAATLDYTRSNIMLTVGFKF</sequence>
<dbReference type="SUPFAM" id="SSF56935">
    <property type="entry name" value="Porins"/>
    <property type="match status" value="1"/>
</dbReference>